<reference evidence="5" key="1">
    <citation type="submission" date="2016-10" db="EMBL/GenBank/DDBJ databases">
        <authorList>
            <person name="Varghese N."/>
            <person name="Submissions S."/>
        </authorList>
    </citation>
    <scope>NUCLEOTIDE SEQUENCE [LARGE SCALE GENOMIC DNA]</scope>
    <source>
        <strain evidence="5">DSM 44544</strain>
    </source>
</reference>
<name>A0A1H4VBA5_9PSEU</name>
<dbReference type="GO" id="GO:0006629">
    <property type="term" value="P:lipid metabolic process"/>
    <property type="evidence" value="ECO:0007669"/>
    <property type="project" value="TreeGrafter"/>
</dbReference>
<dbReference type="Proteomes" id="UP000199622">
    <property type="component" value="Unassembled WGS sequence"/>
</dbReference>
<protein>
    <submittedName>
        <fullName evidence="4">GDSL-like Lipase/Acylhydrolase family protein</fullName>
    </submittedName>
</protein>
<dbReference type="RefSeq" id="WP_208613372.1">
    <property type="nucleotide sequence ID" value="NZ_FNSO01000004.1"/>
</dbReference>
<evidence type="ECO:0000313" key="5">
    <source>
        <dbReference type="Proteomes" id="UP000199622"/>
    </source>
</evidence>
<proteinExistence type="predicted"/>
<dbReference type="SUPFAM" id="SSF52266">
    <property type="entry name" value="SGNH hydrolase"/>
    <property type="match status" value="1"/>
</dbReference>
<feature type="active site" evidence="1">
    <location>
        <position position="316"/>
    </location>
</feature>
<keyword evidence="2" id="KW-1015">Disulfide bond</keyword>
<dbReference type="PANTHER" id="PTHR37981:SF1">
    <property type="entry name" value="SGNH HYDROLASE-TYPE ESTERASE DOMAIN-CONTAINING PROTEIN"/>
    <property type="match status" value="1"/>
</dbReference>
<accession>A0A1H4VBA5</accession>
<dbReference type="InterPro" id="IPR013830">
    <property type="entry name" value="SGNH_hydro"/>
</dbReference>
<dbReference type="PANTHER" id="PTHR37981">
    <property type="entry name" value="LIPASE 2"/>
    <property type="match status" value="1"/>
</dbReference>
<dbReference type="STRING" id="208445.SAMN04489727_5067"/>
<feature type="disulfide bond" evidence="2">
    <location>
        <begin position="157"/>
        <end position="169"/>
    </location>
</feature>
<evidence type="ECO:0000259" key="3">
    <source>
        <dbReference type="Pfam" id="PF13472"/>
    </source>
</evidence>
<keyword evidence="5" id="KW-1185">Reference proteome</keyword>
<keyword evidence="4" id="KW-0378">Hydrolase</keyword>
<evidence type="ECO:0000313" key="4">
    <source>
        <dbReference type="EMBL" id="SEC78267.1"/>
    </source>
</evidence>
<dbReference type="InterPro" id="IPR037460">
    <property type="entry name" value="SEST-like"/>
</dbReference>
<dbReference type="Gene3D" id="3.40.50.1110">
    <property type="entry name" value="SGNH hydrolase"/>
    <property type="match status" value="1"/>
</dbReference>
<dbReference type="Pfam" id="PF13472">
    <property type="entry name" value="Lipase_GDSL_2"/>
    <property type="match status" value="1"/>
</dbReference>
<evidence type="ECO:0000256" key="1">
    <source>
        <dbReference type="PIRSR" id="PIRSR637460-1"/>
    </source>
</evidence>
<dbReference type="EMBL" id="FNSO01000004">
    <property type="protein sequence ID" value="SEC78267.1"/>
    <property type="molecule type" value="Genomic_DNA"/>
</dbReference>
<feature type="active site" description="Nucleophile" evidence="1">
    <location>
        <position position="55"/>
    </location>
</feature>
<organism evidence="4 5">
    <name type="scientific">Amycolatopsis tolypomycina</name>
    <dbReference type="NCBI Taxonomy" id="208445"/>
    <lineage>
        <taxon>Bacteria</taxon>
        <taxon>Bacillati</taxon>
        <taxon>Actinomycetota</taxon>
        <taxon>Actinomycetes</taxon>
        <taxon>Pseudonocardiales</taxon>
        <taxon>Pseudonocardiaceae</taxon>
        <taxon>Amycolatopsis</taxon>
    </lineage>
</organism>
<gene>
    <name evidence="4" type="ORF">SAMN04489727_5067</name>
</gene>
<evidence type="ECO:0000256" key="2">
    <source>
        <dbReference type="PIRSR" id="PIRSR637460-2"/>
    </source>
</evidence>
<dbReference type="GO" id="GO:0016788">
    <property type="term" value="F:hydrolase activity, acting on ester bonds"/>
    <property type="evidence" value="ECO:0007669"/>
    <property type="project" value="InterPro"/>
</dbReference>
<feature type="disulfide bond" evidence="2">
    <location>
        <begin position="77"/>
        <end position="101"/>
    </location>
</feature>
<sequence>MRRLRWYWGALVLACVALLAGFFVFFGSESKPGQPQPRQGPPGTGPLTVVAMGDSTVSGEGAGQYTAATNGQGGNWCHRSPNAFVEKVAVPGVTAHVNFGCSGAPAEQVALGDAKQWTEGSQAQQLAALVKDHRVAAVVIAVGANDEPKFSNQVNECFKAWFNAGGPPCSTALKQTWQSKVDAMVPKVAKAVSDVKAVLAQAGYVPADYQLILQSYAAPIGPDLPEDLRTLNGCPFRTEDLRWIAQTGIGVLSSGLKAAAQQAGARFLDLAKAGLKHEACSGGANPATEWFTRLTLQLADLGHVERAGHALQESFHPNAAGHAAIANCLTEFVAAKEGNATCLAGADGKLHAVPEVVAR</sequence>
<dbReference type="AlphaFoldDB" id="A0A1H4VBA5"/>
<feature type="domain" description="SGNH hydrolase-type esterase" evidence="3">
    <location>
        <begin position="51"/>
        <end position="324"/>
    </location>
</feature>
<dbReference type="InterPro" id="IPR036514">
    <property type="entry name" value="SGNH_hydro_sf"/>
</dbReference>